<evidence type="ECO:0000256" key="8">
    <source>
        <dbReference type="ARBA" id="ARBA00023077"/>
    </source>
</evidence>
<keyword evidence="14" id="KW-0732">Signal</keyword>
<evidence type="ECO:0000256" key="6">
    <source>
        <dbReference type="ARBA" id="ARBA00023004"/>
    </source>
</evidence>
<dbReference type="STRING" id="1317117.ATO7_10492"/>
<keyword evidence="10 11" id="KW-0998">Cell outer membrane</keyword>
<keyword evidence="3 11" id="KW-1134">Transmembrane beta strand</keyword>
<dbReference type="InterPro" id="IPR039426">
    <property type="entry name" value="TonB-dep_rcpt-like"/>
</dbReference>
<evidence type="ECO:0000313" key="18">
    <source>
        <dbReference type="Proteomes" id="UP000192342"/>
    </source>
</evidence>
<dbReference type="Proteomes" id="UP000192342">
    <property type="component" value="Unassembled WGS sequence"/>
</dbReference>
<keyword evidence="17" id="KW-0675">Receptor</keyword>
<evidence type="ECO:0000256" key="1">
    <source>
        <dbReference type="ARBA" id="ARBA00004571"/>
    </source>
</evidence>
<keyword evidence="7" id="KW-0406">Ion transport</keyword>
<dbReference type="Pfam" id="PF00593">
    <property type="entry name" value="TonB_dep_Rec_b-barrel"/>
    <property type="match status" value="1"/>
</dbReference>
<dbReference type="PROSITE" id="PS52016">
    <property type="entry name" value="TONB_DEPENDENT_REC_3"/>
    <property type="match status" value="1"/>
</dbReference>
<evidence type="ECO:0000256" key="3">
    <source>
        <dbReference type="ARBA" id="ARBA00022452"/>
    </source>
</evidence>
<evidence type="ECO:0000256" key="9">
    <source>
        <dbReference type="ARBA" id="ARBA00023136"/>
    </source>
</evidence>
<evidence type="ECO:0000256" key="2">
    <source>
        <dbReference type="ARBA" id="ARBA00022448"/>
    </source>
</evidence>
<evidence type="ECO:0000256" key="13">
    <source>
        <dbReference type="SAM" id="MobiDB-lite"/>
    </source>
</evidence>
<feature type="domain" description="TonB-dependent receptor-like beta-barrel" evidence="15">
    <location>
        <begin position="325"/>
        <end position="803"/>
    </location>
</feature>
<protein>
    <submittedName>
        <fullName evidence="17">TonB-dependent receptor</fullName>
    </submittedName>
</protein>
<keyword evidence="6" id="KW-0408">Iron</keyword>
<evidence type="ECO:0000256" key="4">
    <source>
        <dbReference type="ARBA" id="ARBA00022496"/>
    </source>
</evidence>
<organism evidence="17 18">
    <name type="scientific">Oceanococcus atlanticus</name>
    <dbReference type="NCBI Taxonomy" id="1317117"/>
    <lineage>
        <taxon>Bacteria</taxon>
        <taxon>Pseudomonadati</taxon>
        <taxon>Pseudomonadota</taxon>
        <taxon>Gammaproteobacteria</taxon>
        <taxon>Chromatiales</taxon>
        <taxon>Oceanococcaceae</taxon>
        <taxon>Oceanococcus</taxon>
    </lineage>
</organism>
<dbReference type="InterPro" id="IPR000531">
    <property type="entry name" value="Beta-barrel_TonB"/>
</dbReference>
<dbReference type="PANTHER" id="PTHR32552:SF81">
    <property type="entry name" value="TONB-DEPENDENT OUTER MEMBRANE RECEPTOR"/>
    <property type="match status" value="1"/>
</dbReference>
<keyword evidence="5 11" id="KW-0812">Transmembrane</keyword>
<gene>
    <name evidence="17" type="ORF">ATO7_10492</name>
</gene>
<dbReference type="Gene3D" id="2.40.170.20">
    <property type="entry name" value="TonB-dependent receptor, beta-barrel domain"/>
    <property type="match status" value="2"/>
</dbReference>
<accession>A0A1Y1SFK0</accession>
<dbReference type="Pfam" id="PF07715">
    <property type="entry name" value="Plug"/>
    <property type="match status" value="1"/>
</dbReference>
<dbReference type="RefSeq" id="WP_083561693.1">
    <property type="nucleotide sequence ID" value="NZ_AQQV01000002.1"/>
</dbReference>
<dbReference type="OrthoDB" id="5987490at2"/>
<name>A0A1Y1SFK0_9GAMM</name>
<proteinExistence type="inferred from homology"/>
<sequence>MRLITLLLLPLALWATTTVAQDDDLDFLFADTPSTATPRPTPTPAPSSAQPKDDPDLQTIPVDALRSPEPTPVRAPQARVIEEIVVTAQKREQSLQDVPISVTAVDGSFIEMTNASDLADVSLYVPNVRVDADDLGSPQLFIRGFGTNAFNPSFESSVGFVQDEVYFGRPAYFTESMFDVERVEVLRGPQGTLFGKNTIAGVFNVTSRGPSELFEGDARYTYGQNNAHRVEAGVGGMFADWGGIRISGLYRDEDGALYNQFQQRDEQALEQMAGRIKLRLLPSDVLSIDISAQVSDTEAPFWPFQLAVLDEGTRNFLNSYDSDIEDDPYNFRTSFNTPGFIEKGSETLSAITTWDTGDLWGLQDSALTLVLAGSKLHIDQLNELDVSPADISRLDNFEDHKQLSGELRFSARADSLFGWGGDIDLVAGAFWYDSEYTLLARIHAGSDIGSFVLTEDALQLISGSGGFGLLAGLPGIPLLGNILGPIIGEDFYQLDYDQGVSSLAFFGQMTWYLTERIAITPGIRINSEEKNVDSAGTQQCTLDSLGLPVCIMAALLGAENYEQRGLQRKESDVSPKLVVQYFSDNDINLFASYARGYKSGGFNSLSYNGEDLEFEPENAETFELGIKATLFDRTLRLNATLYETRFDNLQVLAFNGLFFDVSNAASARSRGLEADFMWFTPFEPLQIMGSVGLLDATYDDYQGAPAPVRDDEGNLQLDETQDLSGKRIAFAPRTTATLTPMLTFPLWGLVGNLAVDVLHQGEQYTDTDLDPNTRVEAYTMYAARLTLANERDSWSLTLGASNLTDERVLNQVTDATFFPGSYFAQQANGREWFATFSMRFGD</sequence>
<evidence type="ECO:0000256" key="10">
    <source>
        <dbReference type="ARBA" id="ARBA00023237"/>
    </source>
</evidence>
<keyword evidence="4" id="KW-0410">Iron transport</keyword>
<comment type="subcellular location">
    <subcellularLocation>
        <location evidence="1 11">Cell outer membrane</location>
        <topology evidence="1 11">Multi-pass membrane protein</topology>
    </subcellularLocation>
</comment>
<feature type="domain" description="TonB-dependent receptor plug" evidence="16">
    <location>
        <begin position="95"/>
        <end position="202"/>
    </location>
</feature>
<keyword evidence="8 12" id="KW-0798">TonB box</keyword>
<evidence type="ECO:0000256" key="7">
    <source>
        <dbReference type="ARBA" id="ARBA00023065"/>
    </source>
</evidence>
<dbReference type="AlphaFoldDB" id="A0A1Y1SFK0"/>
<reference evidence="17 18" key="1">
    <citation type="submission" date="2013-04" db="EMBL/GenBank/DDBJ databases">
        <title>Oceanococcus atlanticus 22II-S10r2 Genome Sequencing.</title>
        <authorList>
            <person name="Lai Q."/>
            <person name="Li G."/>
            <person name="Shao Z."/>
        </authorList>
    </citation>
    <scope>NUCLEOTIDE SEQUENCE [LARGE SCALE GENOMIC DNA]</scope>
    <source>
        <strain evidence="17 18">22II-S10r2</strain>
    </source>
</reference>
<evidence type="ECO:0000256" key="11">
    <source>
        <dbReference type="PROSITE-ProRule" id="PRU01360"/>
    </source>
</evidence>
<keyword evidence="9 11" id="KW-0472">Membrane</keyword>
<dbReference type="InterPro" id="IPR012910">
    <property type="entry name" value="Plug_dom"/>
</dbReference>
<comment type="caution">
    <text evidence="17">The sequence shown here is derived from an EMBL/GenBank/DDBJ whole genome shotgun (WGS) entry which is preliminary data.</text>
</comment>
<evidence type="ECO:0000259" key="16">
    <source>
        <dbReference type="Pfam" id="PF07715"/>
    </source>
</evidence>
<feature type="signal peptide" evidence="14">
    <location>
        <begin position="1"/>
        <end position="20"/>
    </location>
</feature>
<feature type="region of interest" description="Disordered" evidence="13">
    <location>
        <begin position="31"/>
        <end position="73"/>
    </location>
</feature>
<dbReference type="PANTHER" id="PTHR32552">
    <property type="entry name" value="FERRICHROME IRON RECEPTOR-RELATED"/>
    <property type="match status" value="1"/>
</dbReference>
<evidence type="ECO:0000256" key="5">
    <source>
        <dbReference type="ARBA" id="ARBA00022692"/>
    </source>
</evidence>
<feature type="chain" id="PRO_5012282205" evidence="14">
    <location>
        <begin position="21"/>
        <end position="842"/>
    </location>
</feature>
<dbReference type="EMBL" id="AQQV01000002">
    <property type="protein sequence ID" value="ORE87464.1"/>
    <property type="molecule type" value="Genomic_DNA"/>
</dbReference>
<keyword evidence="18" id="KW-1185">Reference proteome</keyword>
<evidence type="ECO:0000256" key="14">
    <source>
        <dbReference type="SAM" id="SignalP"/>
    </source>
</evidence>
<dbReference type="SUPFAM" id="SSF56935">
    <property type="entry name" value="Porins"/>
    <property type="match status" value="1"/>
</dbReference>
<dbReference type="InterPro" id="IPR036942">
    <property type="entry name" value="Beta-barrel_TonB_sf"/>
</dbReference>
<comment type="similarity">
    <text evidence="11 12">Belongs to the TonB-dependent receptor family.</text>
</comment>
<keyword evidence="2 11" id="KW-0813">Transport</keyword>
<evidence type="ECO:0000313" key="17">
    <source>
        <dbReference type="EMBL" id="ORE87464.1"/>
    </source>
</evidence>
<evidence type="ECO:0000256" key="12">
    <source>
        <dbReference type="RuleBase" id="RU003357"/>
    </source>
</evidence>
<dbReference type="GO" id="GO:0009279">
    <property type="term" value="C:cell outer membrane"/>
    <property type="evidence" value="ECO:0007669"/>
    <property type="project" value="UniProtKB-SubCell"/>
</dbReference>
<evidence type="ECO:0000259" key="15">
    <source>
        <dbReference type="Pfam" id="PF00593"/>
    </source>
</evidence>
<dbReference type="GO" id="GO:0006826">
    <property type="term" value="P:iron ion transport"/>
    <property type="evidence" value="ECO:0007669"/>
    <property type="project" value="UniProtKB-KW"/>
</dbReference>